<dbReference type="PANTHER" id="PTHR12601:SF6">
    <property type="entry name" value="CLUSTERED MITOCHONDRIA PROTEIN HOMOLOG"/>
    <property type="match status" value="1"/>
</dbReference>
<keyword evidence="3" id="KW-1185">Reference proteome</keyword>
<dbReference type="PANTHER" id="PTHR12601">
    <property type="entry name" value="EUKARYOTIC TRANSLATION INITIATION FACTOR 3 SUBUNIT EIF-3"/>
    <property type="match status" value="1"/>
</dbReference>
<organism evidence="2 3">
    <name type="scientific">Vitis vinifera</name>
    <name type="common">Grape</name>
    <dbReference type="NCBI Taxonomy" id="29760"/>
    <lineage>
        <taxon>Eukaryota</taxon>
        <taxon>Viridiplantae</taxon>
        <taxon>Streptophyta</taxon>
        <taxon>Embryophyta</taxon>
        <taxon>Tracheophyta</taxon>
        <taxon>Spermatophyta</taxon>
        <taxon>Magnoliopsida</taxon>
        <taxon>eudicotyledons</taxon>
        <taxon>Gunneridae</taxon>
        <taxon>Pentapetalae</taxon>
        <taxon>rosids</taxon>
        <taxon>Vitales</taxon>
        <taxon>Vitaceae</taxon>
        <taxon>Viteae</taxon>
        <taxon>Vitis</taxon>
    </lineage>
</organism>
<evidence type="ECO:0000313" key="2">
    <source>
        <dbReference type="EMBL" id="WJZ87259.1"/>
    </source>
</evidence>
<dbReference type="EMBL" id="CP126652">
    <property type="protein sequence ID" value="WJZ87259.1"/>
    <property type="molecule type" value="Genomic_DNA"/>
</dbReference>
<dbReference type="PROSITE" id="PS51823">
    <property type="entry name" value="CLU"/>
    <property type="match status" value="1"/>
</dbReference>
<gene>
    <name evidence="2" type="ORF">VitviT2T_006655</name>
</gene>
<reference evidence="2 3" key="1">
    <citation type="journal article" date="2023" name="Hortic Res">
        <title>The complete reference genome for grapevine (Vitis vinifera L.) genetics and breeding.</title>
        <authorList>
            <person name="Shi X."/>
            <person name="Cao S."/>
            <person name="Wang X."/>
            <person name="Huang S."/>
            <person name="Wang Y."/>
            <person name="Liu Z."/>
            <person name="Liu W."/>
            <person name="Leng X."/>
            <person name="Peng Y."/>
            <person name="Wang N."/>
            <person name="Wang Y."/>
            <person name="Ma Z."/>
            <person name="Xu X."/>
            <person name="Zhang F."/>
            <person name="Xue H."/>
            <person name="Zhong H."/>
            <person name="Wang Y."/>
            <person name="Zhang K."/>
            <person name="Velt A."/>
            <person name="Avia K."/>
            <person name="Holtgrawe D."/>
            <person name="Grimplet J."/>
            <person name="Matus J.T."/>
            <person name="Ware D."/>
            <person name="Wu X."/>
            <person name="Wang H."/>
            <person name="Liu C."/>
            <person name="Fang Y."/>
            <person name="Rustenholz C."/>
            <person name="Cheng Z."/>
            <person name="Xiao H."/>
            <person name="Zhou Y."/>
        </authorList>
    </citation>
    <scope>NUCLEOTIDE SEQUENCE [LARGE SCALE GENOMIC DNA]</scope>
    <source>
        <strain evidence="3">cv. Pinot noir / PN40024</strain>
        <tissue evidence="2">Leaf</tissue>
    </source>
</reference>
<accession>A0ABY9BX15</accession>
<sequence>MRWNALCMMKDSETLGEYEGFRFSYRTMVFDALQMNARSVSGAPCSCAHNAKEESASGITTSLRSVKEADVPRLHNLAMAIIDYKGYRAVVQSVLPGTLQGDKSDFFSCISPASSCGKTSTASRRIFPLESRSSYRSVSDIQNSKFALLQVVPDVIGTEDSEDSVHVS</sequence>
<dbReference type="Proteomes" id="UP001227230">
    <property type="component" value="Chromosome 5"/>
</dbReference>
<dbReference type="InterPro" id="IPR025697">
    <property type="entry name" value="CLU_dom"/>
</dbReference>
<protein>
    <recommendedName>
        <fullName evidence="1">Clu domain-containing protein</fullName>
    </recommendedName>
</protein>
<proteinExistence type="predicted"/>
<dbReference type="InterPro" id="IPR027523">
    <property type="entry name" value="CLU_prot"/>
</dbReference>
<name>A0ABY9BX15_VITVI</name>
<evidence type="ECO:0000313" key="3">
    <source>
        <dbReference type="Proteomes" id="UP001227230"/>
    </source>
</evidence>
<evidence type="ECO:0000259" key="1">
    <source>
        <dbReference type="PROSITE" id="PS51823"/>
    </source>
</evidence>
<feature type="domain" description="Clu" evidence="1">
    <location>
        <begin position="1"/>
        <end position="168"/>
    </location>
</feature>
<dbReference type="Pfam" id="PF13236">
    <property type="entry name" value="CLU"/>
    <property type="match status" value="1"/>
</dbReference>